<keyword evidence="9" id="KW-1185">Reference proteome</keyword>
<evidence type="ECO:0000256" key="2">
    <source>
        <dbReference type="ARBA" id="ARBA00005833"/>
    </source>
</evidence>
<dbReference type="SUPFAM" id="SSF54373">
    <property type="entry name" value="FAD-linked reductases, C-terminal domain"/>
    <property type="match status" value="1"/>
</dbReference>
<dbReference type="RefSeq" id="WP_336926484.1">
    <property type="nucleotide sequence ID" value="NZ_JBANRO010000007.1"/>
</dbReference>
<name>A0ABV7EAD2_9SPHN</name>
<evidence type="ECO:0000256" key="5">
    <source>
        <dbReference type="ARBA" id="ARBA00023070"/>
    </source>
</evidence>
<dbReference type="SUPFAM" id="SSF51905">
    <property type="entry name" value="FAD/NAD(P)-binding domain"/>
    <property type="match status" value="1"/>
</dbReference>
<accession>A0ABV7EAD2</accession>
<gene>
    <name evidence="8" type="ORF">ACFODU_13255</name>
</gene>
<feature type="domain" description="Amine oxidase" evidence="7">
    <location>
        <begin position="68"/>
        <end position="524"/>
    </location>
</feature>
<sequence length="535" mass="57554">MTNGDAGGPQGGTTRRELLSMIGAMGGAAAMYQAMTALGHAAETQFTGPPALSGARPGSSVLVLGAGLAGLLAALELSKAGYRVQVLEFQDRAGGRNYSVRGGDRIVEVGGATQTCTFAPGNYLNPGPWRIPHHHRTLLHYCKSLGVELEPFIQNNHNAFVHRGDAFGGQPQRYKELAVDFKGHISELLGKALNEGALDQKVSVEDKEKLLVALREWGLLDANMAYTSTIRVAGQRGYDIPPGGGLSPAPTPSSLNSLGGVLSSNVWTQMGFYFNYVMQTTMFQPKGGMDMIAAGFMREVGQLVRLNTRVTRIAQSDAGVTVNWTDTQTGEAGSSSADWCVCTIPPPVLSQIEMQVGSAMQNAIRAVPMNGQVKIGLEMRSRFWEDNYAIYGGHSFTDQAISLISYPNDNMFKDGPAVLLGAFANGAGAFQLAGMTPEQRIEMALEQGSVFHPAEYRREYVSGASVAWSRLPWIQGCTSRWTEASRATHYRNLCDFDGRIVLAGEHATYYGGWMEGSMLSALDAIGRLHSRALSA</sequence>
<evidence type="ECO:0000256" key="6">
    <source>
        <dbReference type="ARBA" id="ARBA00047321"/>
    </source>
</evidence>
<dbReference type="PROSITE" id="PS51318">
    <property type="entry name" value="TAT"/>
    <property type="match status" value="1"/>
</dbReference>
<dbReference type="InterPro" id="IPR002937">
    <property type="entry name" value="Amino_oxidase"/>
</dbReference>
<evidence type="ECO:0000256" key="3">
    <source>
        <dbReference type="ARBA" id="ARBA00012535"/>
    </source>
</evidence>
<keyword evidence="5" id="KW-0073">Auxin biosynthesis</keyword>
<dbReference type="Proteomes" id="UP001595456">
    <property type="component" value="Unassembled WGS sequence"/>
</dbReference>
<comment type="caution">
    <text evidence="8">The sequence shown here is derived from an EMBL/GenBank/DDBJ whole genome shotgun (WGS) entry which is preliminary data.</text>
</comment>
<dbReference type="Gene3D" id="3.90.660.10">
    <property type="match status" value="1"/>
</dbReference>
<dbReference type="Gene3D" id="3.50.50.60">
    <property type="entry name" value="FAD/NAD(P)-binding domain"/>
    <property type="match status" value="1"/>
</dbReference>
<dbReference type="InterPro" id="IPR006311">
    <property type="entry name" value="TAT_signal"/>
</dbReference>
<proteinExistence type="inferred from homology"/>
<dbReference type="Pfam" id="PF01593">
    <property type="entry name" value="Amino_oxidase"/>
    <property type="match status" value="1"/>
</dbReference>
<dbReference type="InterPro" id="IPR050281">
    <property type="entry name" value="Flavin_monoamine_oxidase"/>
</dbReference>
<evidence type="ECO:0000256" key="1">
    <source>
        <dbReference type="ARBA" id="ARBA00004814"/>
    </source>
</evidence>
<evidence type="ECO:0000313" key="8">
    <source>
        <dbReference type="EMBL" id="MFC3098757.1"/>
    </source>
</evidence>
<comment type="pathway">
    <text evidence="1">Plant hormone metabolism; auxin biosynthesis.</text>
</comment>
<dbReference type="Gene3D" id="1.20.1440.240">
    <property type="match status" value="1"/>
</dbReference>
<protein>
    <recommendedName>
        <fullName evidence="4">Tryptophan 2-monooxygenase</fullName>
        <ecNumber evidence="3">1.13.12.3</ecNumber>
    </recommendedName>
</protein>
<evidence type="ECO:0000256" key="4">
    <source>
        <dbReference type="ARBA" id="ARBA00017871"/>
    </source>
</evidence>
<evidence type="ECO:0000313" key="9">
    <source>
        <dbReference type="Proteomes" id="UP001595456"/>
    </source>
</evidence>
<comment type="catalytic activity">
    <reaction evidence="6">
        <text>L-tryptophan + O2 = indole-3-acetamide + CO2 + H2O</text>
        <dbReference type="Rhea" id="RHEA:16165"/>
        <dbReference type="ChEBI" id="CHEBI:15377"/>
        <dbReference type="ChEBI" id="CHEBI:15379"/>
        <dbReference type="ChEBI" id="CHEBI:16031"/>
        <dbReference type="ChEBI" id="CHEBI:16526"/>
        <dbReference type="ChEBI" id="CHEBI:57912"/>
        <dbReference type="EC" id="1.13.12.3"/>
    </reaction>
</comment>
<dbReference type="EMBL" id="JBHRST010000020">
    <property type="protein sequence ID" value="MFC3098757.1"/>
    <property type="molecule type" value="Genomic_DNA"/>
</dbReference>
<dbReference type="PANTHER" id="PTHR10742:SF342">
    <property type="entry name" value="AMINE OXIDASE"/>
    <property type="match status" value="1"/>
</dbReference>
<dbReference type="InterPro" id="IPR036188">
    <property type="entry name" value="FAD/NAD-bd_sf"/>
</dbReference>
<reference evidence="9" key="1">
    <citation type="journal article" date="2019" name="Int. J. Syst. Evol. Microbiol.">
        <title>The Global Catalogue of Microorganisms (GCM) 10K type strain sequencing project: providing services to taxonomists for standard genome sequencing and annotation.</title>
        <authorList>
            <consortium name="The Broad Institute Genomics Platform"/>
            <consortium name="The Broad Institute Genome Sequencing Center for Infectious Disease"/>
            <person name="Wu L."/>
            <person name="Ma J."/>
        </authorList>
    </citation>
    <scope>NUCLEOTIDE SEQUENCE [LARGE SCALE GENOMIC DNA]</scope>
    <source>
        <strain evidence="9">KCTC 52607</strain>
    </source>
</reference>
<dbReference type="EC" id="1.13.12.3" evidence="3"/>
<dbReference type="PANTHER" id="PTHR10742">
    <property type="entry name" value="FLAVIN MONOAMINE OXIDASE"/>
    <property type="match status" value="1"/>
</dbReference>
<organism evidence="8 9">
    <name type="scientific">Alteraurantiacibacter palmitatis</name>
    <dbReference type="NCBI Taxonomy" id="2054628"/>
    <lineage>
        <taxon>Bacteria</taxon>
        <taxon>Pseudomonadati</taxon>
        <taxon>Pseudomonadota</taxon>
        <taxon>Alphaproteobacteria</taxon>
        <taxon>Sphingomonadales</taxon>
        <taxon>Erythrobacteraceae</taxon>
        <taxon>Alteraurantiacibacter</taxon>
    </lineage>
</organism>
<comment type="similarity">
    <text evidence="2">Belongs to the tryptophan 2-monooxygenase family.</text>
</comment>
<evidence type="ECO:0000259" key="7">
    <source>
        <dbReference type="Pfam" id="PF01593"/>
    </source>
</evidence>